<dbReference type="EMBL" id="CP036276">
    <property type="protein sequence ID" value="QDU43215.1"/>
    <property type="molecule type" value="Genomic_DNA"/>
</dbReference>
<keyword evidence="3" id="KW-1185">Reference proteome</keyword>
<evidence type="ECO:0000259" key="1">
    <source>
        <dbReference type="Pfam" id="PF13360"/>
    </source>
</evidence>
<reference evidence="2 3" key="1">
    <citation type="submission" date="2019-02" db="EMBL/GenBank/DDBJ databases">
        <title>Deep-cultivation of Planctomycetes and their phenomic and genomic characterization uncovers novel biology.</title>
        <authorList>
            <person name="Wiegand S."/>
            <person name="Jogler M."/>
            <person name="Boedeker C."/>
            <person name="Pinto D."/>
            <person name="Vollmers J."/>
            <person name="Rivas-Marin E."/>
            <person name="Kohn T."/>
            <person name="Peeters S.H."/>
            <person name="Heuer A."/>
            <person name="Rast P."/>
            <person name="Oberbeckmann S."/>
            <person name="Bunk B."/>
            <person name="Jeske O."/>
            <person name="Meyerdierks A."/>
            <person name="Storesund J.E."/>
            <person name="Kallscheuer N."/>
            <person name="Luecker S."/>
            <person name="Lage O.M."/>
            <person name="Pohl T."/>
            <person name="Merkel B.J."/>
            <person name="Hornburger P."/>
            <person name="Mueller R.-W."/>
            <person name="Bruemmer F."/>
            <person name="Labrenz M."/>
            <person name="Spormann A.M."/>
            <person name="Op den Camp H."/>
            <person name="Overmann J."/>
            <person name="Amann R."/>
            <person name="Jetten M.S.M."/>
            <person name="Mascher T."/>
            <person name="Medema M.H."/>
            <person name="Devos D.P."/>
            <person name="Kaster A.-K."/>
            <person name="Ovreas L."/>
            <person name="Rohde M."/>
            <person name="Galperin M.Y."/>
            <person name="Jogler C."/>
        </authorList>
    </citation>
    <scope>NUCLEOTIDE SEQUENCE [LARGE SCALE GENOMIC DNA]</scope>
    <source>
        <strain evidence="2 3">Mal52</strain>
    </source>
</reference>
<dbReference type="RefSeq" id="WP_231962556.1">
    <property type="nucleotide sequence ID" value="NZ_CP036276.1"/>
</dbReference>
<feature type="domain" description="Pyrrolo-quinoline quinone repeat" evidence="1">
    <location>
        <begin position="62"/>
        <end position="112"/>
    </location>
</feature>
<dbReference type="PANTHER" id="PTHR34512">
    <property type="entry name" value="CELL SURFACE PROTEIN"/>
    <property type="match status" value="1"/>
</dbReference>
<dbReference type="InterPro" id="IPR011047">
    <property type="entry name" value="Quinoprotein_ADH-like_sf"/>
</dbReference>
<organism evidence="2 3">
    <name type="scientific">Symmachiella dynata</name>
    <dbReference type="NCBI Taxonomy" id="2527995"/>
    <lineage>
        <taxon>Bacteria</taxon>
        <taxon>Pseudomonadati</taxon>
        <taxon>Planctomycetota</taxon>
        <taxon>Planctomycetia</taxon>
        <taxon>Planctomycetales</taxon>
        <taxon>Planctomycetaceae</taxon>
        <taxon>Symmachiella</taxon>
    </lineage>
</organism>
<dbReference type="InterPro" id="IPR015943">
    <property type="entry name" value="WD40/YVTN_repeat-like_dom_sf"/>
</dbReference>
<evidence type="ECO:0000313" key="3">
    <source>
        <dbReference type="Proteomes" id="UP000319383"/>
    </source>
</evidence>
<dbReference type="Gene3D" id="2.130.10.10">
    <property type="entry name" value="YVTN repeat-like/Quinoprotein amine dehydrogenase"/>
    <property type="match status" value="2"/>
</dbReference>
<proteinExistence type="predicted"/>
<dbReference type="AlphaFoldDB" id="A0A517ZLB1"/>
<protein>
    <submittedName>
        <fullName evidence="2">Outer membrane biogenesis protein BamB</fullName>
    </submittedName>
</protein>
<dbReference type="PANTHER" id="PTHR34512:SF30">
    <property type="entry name" value="OUTER MEMBRANE PROTEIN ASSEMBLY FACTOR BAMB"/>
    <property type="match status" value="1"/>
</dbReference>
<dbReference type="InterPro" id="IPR018391">
    <property type="entry name" value="PQQ_b-propeller_rpt"/>
</dbReference>
<dbReference type="KEGG" id="sdyn:Mal52_16870"/>
<sequence>MPCRFSATPTTWMSFCFAVLLFVIPLRSSSADDWPQWGGPKRDCVWREDGIVESLPPGPLPRVWSTPLGEGYSGPAVADGRVFITDYQPADRQERVLCLNAETGKVLWQHAYDVRYTVSYAHGPRATPVVDGNRVYTIGTQGDMFCFDVEQGEILWKKDFVEEYGTALPNWGMAASPLVDGKQLITLVGGSDGACLVSFDKMTGQELWRAIDDPAVGYAPPVIYEFDGVRQLIAWHPTAITSLNPETGEKYWEFPFDVRVGLTVPMPRQQGNRLFVTSFYNGPRMLEVSSNPPAAKLIWRGNSDSEKKTDGLHSIMPTPIFTESHIYGVCSFGQLRCLDAQQGDRIWETFEATGEDRWWNAFLIPHKDRVFICNEQGELIIARLTPEGYEELSRAELLEPTRKVRRRLTIWSHPAFAMQSVFARNDKEIVRVNLAAE</sequence>
<evidence type="ECO:0000313" key="2">
    <source>
        <dbReference type="EMBL" id="QDU43215.1"/>
    </source>
</evidence>
<feature type="domain" description="Pyrrolo-quinoline quinone repeat" evidence="1">
    <location>
        <begin position="197"/>
        <end position="388"/>
    </location>
</feature>
<accession>A0A517ZLB1</accession>
<dbReference type="InterPro" id="IPR002372">
    <property type="entry name" value="PQQ_rpt_dom"/>
</dbReference>
<gene>
    <name evidence="2" type="ORF">Mal52_16870</name>
</gene>
<dbReference type="SUPFAM" id="SSF50998">
    <property type="entry name" value="Quinoprotein alcohol dehydrogenase-like"/>
    <property type="match status" value="1"/>
</dbReference>
<name>A0A517ZLB1_9PLAN</name>
<dbReference type="SMART" id="SM00564">
    <property type="entry name" value="PQQ"/>
    <property type="match status" value="4"/>
</dbReference>
<dbReference type="Pfam" id="PF13360">
    <property type="entry name" value="PQQ_2"/>
    <property type="match status" value="2"/>
</dbReference>
<dbReference type="Proteomes" id="UP000319383">
    <property type="component" value="Chromosome"/>
</dbReference>